<dbReference type="PANTHER" id="PTHR43390">
    <property type="entry name" value="SIGNAL PEPTIDASE I"/>
    <property type="match status" value="1"/>
</dbReference>
<comment type="catalytic activity">
    <reaction evidence="1 7">
        <text>Cleavage of hydrophobic, N-terminal signal or leader sequences from secreted and periplasmic proteins.</text>
        <dbReference type="EC" id="3.4.21.89"/>
    </reaction>
</comment>
<dbReference type="GO" id="GO:0009003">
    <property type="term" value="F:signal peptidase activity"/>
    <property type="evidence" value="ECO:0007669"/>
    <property type="project" value="UniProtKB-EC"/>
</dbReference>
<sequence>MHKSPETPEPASTSRGSSHARSRRPRLRRWGLVTGAVVLVAILISTGVRIFAADLYTISQDSMDPTIADGQRVLVDKRYPGPAGAEAGDVVVFDGEGSFTPYRGGTSLNRVLEQIGHWFGIGARSEVFVKRVIGSGGDTVVCCDDAGRLSLNGEPMDEDYLPEPVTAENPASDLEFEAEVPAGRMWVMGDNRQDSQDSRDLLGAPGGGMISQDRIIGRATDVVWPWSENRSLEGARP</sequence>
<feature type="active site" evidence="6">
    <location>
        <position position="62"/>
    </location>
</feature>
<evidence type="ECO:0000313" key="10">
    <source>
        <dbReference type="EMBL" id="MBB3667193.1"/>
    </source>
</evidence>
<dbReference type="GO" id="GO:0006465">
    <property type="term" value="P:signal peptide processing"/>
    <property type="evidence" value="ECO:0007669"/>
    <property type="project" value="InterPro"/>
</dbReference>
<dbReference type="NCBIfam" id="TIGR02227">
    <property type="entry name" value="sigpep_I_bact"/>
    <property type="match status" value="1"/>
</dbReference>
<comment type="caution">
    <text evidence="10">The sequence shown here is derived from an EMBL/GenBank/DDBJ whole genome shotgun (WGS) entry which is preliminary data.</text>
</comment>
<dbReference type="GO" id="GO:0004252">
    <property type="term" value="F:serine-type endopeptidase activity"/>
    <property type="evidence" value="ECO:0007669"/>
    <property type="project" value="InterPro"/>
</dbReference>
<keyword evidence="7" id="KW-0645">Protease</keyword>
<evidence type="ECO:0000259" key="9">
    <source>
        <dbReference type="Pfam" id="PF10502"/>
    </source>
</evidence>
<feature type="transmembrane region" description="Helical" evidence="7">
    <location>
        <begin position="30"/>
        <end position="52"/>
    </location>
</feature>
<evidence type="ECO:0000256" key="3">
    <source>
        <dbReference type="ARBA" id="ARBA00009370"/>
    </source>
</evidence>
<feature type="region of interest" description="Disordered" evidence="8">
    <location>
        <begin position="1"/>
        <end position="24"/>
    </location>
</feature>
<keyword evidence="7" id="KW-0812">Transmembrane</keyword>
<feature type="domain" description="Peptidase S26" evidence="9">
    <location>
        <begin position="36"/>
        <end position="224"/>
    </location>
</feature>
<keyword evidence="7" id="KW-1133">Transmembrane helix</keyword>
<gene>
    <name evidence="10" type="ORF">FHX47_000786</name>
</gene>
<accession>A0A7W5Y0F2</accession>
<dbReference type="EMBL" id="JACIBT010000001">
    <property type="protein sequence ID" value="MBB3667193.1"/>
    <property type="molecule type" value="Genomic_DNA"/>
</dbReference>
<dbReference type="Pfam" id="PF10502">
    <property type="entry name" value="Peptidase_S26"/>
    <property type="match status" value="1"/>
</dbReference>
<dbReference type="RefSeq" id="WP_183357544.1">
    <property type="nucleotide sequence ID" value="NZ_BAABKR010000001.1"/>
</dbReference>
<reference evidence="10 11" key="1">
    <citation type="submission" date="2020-08" db="EMBL/GenBank/DDBJ databases">
        <title>Sequencing the genomes of 1000 actinobacteria strains.</title>
        <authorList>
            <person name="Klenk H.-P."/>
        </authorList>
    </citation>
    <scope>NUCLEOTIDE SEQUENCE [LARGE SCALE GENOMIC DNA]</scope>
    <source>
        <strain evidence="10 11">DSM 28238</strain>
    </source>
</reference>
<comment type="similarity">
    <text evidence="3 7">Belongs to the peptidase S26 family.</text>
</comment>
<evidence type="ECO:0000256" key="7">
    <source>
        <dbReference type="RuleBase" id="RU362042"/>
    </source>
</evidence>
<keyword evidence="5 7" id="KW-0378">Hydrolase</keyword>
<comment type="subcellular location">
    <subcellularLocation>
        <location evidence="2">Cell membrane</location>
        <topology evidence="2">Single-pass type II membrane protein</topology>
    </subcellularLocation>
    <subcellularLocation>
        <location evidence="7">Membrane</location>
        <topology evidence="7">Single-pass type II membrane protein</topology>
    </subcellularLocation>
</comment>
<keyword evidence="11" id="KW-1185">Reference proteome</keyword>
<dbReference type="SUPFAM" id="SSF51306">
    <property type="entry name" value="LexA/Signal peptidase"/>
    <property type="match status" value="1"/>
</dbReference>
<organism evidence="10 11">
    <name type="scientific">Garicola koreensis</name>
    <dbReference type="NCBI Taxonomy" id="1262554"/>
    <lineage>
        <taxon>Bacteria</taxon>
        <taxon>Bacillati</taxon>
        <taxon>Actinomycetota</taxon>
        <taxon>Actinomycetes</taxon>
        <taxon>Micrococcales</taxon>
        <taxon>Micrococcaceae</taxon>
        <taxon>Garicola</taxon>
    </lineage>
</organism>
<evidence type="ECO:0000256" key="4">
    <source>
        <dbReference type="ARBA" id="ARBA00013208"/>
    </source>
</evidence>
<evidence type="ECO:0000256" key="6">
    <source>
        <dbReference type="PIRSR" id="PIRSR600223-1"/>
    </source>
</evidence>
<dbReference type="InterPro" id="IPR000223">
    <property type="entry name" value="Pept_S26A_signal_pept_1"/>
</dbReference>
<proteinExistence type="inferred from homology"/>
<dbReference type="PRINTS" id="PR00727">
    <property type="entry name" value="LEADERPTASE"/>
</dbReference>
<evidence type="ECO:0000256" key="8">
    <source>
        <dbReference type="SAM" id="MobiDB-lite"/>
    </source>
</evidence>
<keyword evidence="7" id="KW-0472">Membrane</keyword>
<dbReference type="EC" id="3.4.21.89" evidence="4 7"/>
<evidence type="ECO:0000313" key="11">
    <source>
        <dbReference type="Proteomes" id="UP000547528"/>
    </source>
</evidence>
<dbReference type="InterPro" id="IPR019758">
    <property type="entry name" value="Pept_S26A_signal_pept_1_CS"/>
</dbReference>
<name>A0A7W5Y0F2_9MICC</name>
<dbReference type="PANTHER" id="PTHR43390:SF1">
    <property type="entry name" value="CHLOROPLAST PROCESSING PEPTIDASE"/>
    <property type="match status" value="1"/>
</dbReference>
<dbReference type="GO" id="GO:0005886">
    <property type="term" value="C:plasma membrane"/>
    <property type="evidence" value="ECO:0007669"/>
    <property type="project" value="UniProtKB-SubCell"/>
</dbReference>
<evidence type="ECO:0000256" key="2">
    <source>
        <dbReference type="ARBA" id="ARBA00004401"/>
    </source>
</evidence>
<dbReference type="AlphaFoldDB" id="A0A7W5Y0F2"/>
<dbReference type="InterPro" id="IPR036286">
    <property type="entry name" value="LexA/Signal_pep-like_sf"/>
</dbReference>
<dbReference type="PROSITE" id="PS00761">
    <property type="entry name" value="SPASE_I_3"/>
    <property type="match status" value="1"/>
</dbReference>
<dbReference type="Proteomes" id="UP000547528">
    <property type="component" value="Unassembled WGS sequence"/>
</dbReference>
<dbReference type="InterPro" id="IPR019533">
    <property type="entry name" value="Peptidase_S26"/>
</dbReference>
<evidence type="ECO:0000256" key="5">
    <source>
        <dbReference type="ARBA" id="ARBA00022801"/>
    </source>
</evidence>
<dbReference type="Gene3D" id="2.10.109.10">
    <property type="entry name" value="Umud Fragment, subunit A"/>
    <property type="match status" value="1"/>
</dbReference>
<dbReference type="CDD" id="cd06530">
    <property type="entry name" value="S26_SPase_I"/>
    <property type="match status" value="1"/>
</dbReference>
<protein>
    <recommendedName>
        <fullName evidence="4 7">Signal peptidase I</fullName>
        <ecNumber evidence="4 7">3.4.21.89</ecNumber>
    </recommendedName>
</protein>
<feature type="active site" evidence="6">
    <location>
        <position position="130"/>
    </location>
</feature>
<evidence type="ECO:0000256" key="1">
    <source>
        <dbReference type="ARBA" id="ARBA00000677"/>
    </source>
</evidence>